<evidence type="ECO:0000313" key="2">
    <source>
        <dbReference type="Proteomes" id="UP001293593"/>
    </source>
</evidence>
<keyword evidence="2" id="KW-1185">Reference proteome</keyword>
<dbReference type="InterPro" id="IPR043502">
    <property type="entry name" value="DNA/RNA_pol_sf"/>
</dbReference>
<organism evidence="1 2">
    <name type="scientific">Acacia crassicarpa</name>
    <name type="common">northern wattle</name>
    <dbReference type="NCBI Taxonomy" id="499986"/>
    <lineage>
        <taxon>Eukaryota</taxon>
        <taxon>Viridiplantae</taxon>
        <taxon>Streptophyta</taxon>
        <taxon>Embryophyta</taxon>
        <taxon>Tracheophyta</taxon>
        <taxon>Spermatophyta</taxon>
        <taxon>Magnoliopsida</taxon>
        <taxon>eudicotyledons</taxon>
        <taxon>Gunneridae</taxon>
        <taxon>Pentapetalae</taxon>
        <taxon>rosids</taxon>
        <taxon>fabids</taxon>
        <taxon>Fabales</taxon>
        <taxon>Fabaceae</taxon>
        <taxon>Caesalpinioideae</taxon>
        <taxon>mimosoid clade</taxon>
        <taxon>Acacieae</taxon>
        <taxon>Acacia</taxon>
    </lineage>
</organism>
<dbReference type="EMBL" id="JAWXYG010000017">
    <property type="protein sequence ID" value="KAK4253185.1"/>
    <property type="molecule type" value="Genomic_DNA"/>
</dbReference>
<dbReference type="CDD" id="cd09272">
    <property type="entry name" value="RNase_HI_RT_Ty1"/>
    <property type="match status" value="1"/>
</dbReference>
<reference evidence="1" key="1">
    <citation type="submission" date="2023-10" db="EMBL/GenBank/DDBJ databases">
        <title>Chromosome-level genome of the transformable northern wattle, Acacia crassicarpa.</title>
        <authorList>
            <person name="Massaro I."/>
            <person name="Sinha N.R."/>
            <person name="Poethig S."/>
            <person name="Leichty A.R."/>
        </authorList>
    </citation>
    <scope>NUCLEOTIDE SEQUENCE</scope>
    <source>
        <strain evidence="1">Acra3RX</strain>
        <tissue evidence="1">Leaf</tissue>
    </source>
</reference>
<accession>A0AAE1INF9</accession>
<evidence type="ECO:0008006" key="3">
    <source>
        <dbReference type="Google" id="ProtNLM"/>
    </source>
</evidence>
<dbReference type="SUPFAM" id="SSF56672">
    <property type="entry name" value="DNA/RNA polymerases"/>
    <property type="match status" value="1"/>
</dbReference>
<dbReference type="InterPro" id="IPR036397">
    <property type="entry name" value="RNaseH_sf"/>
</dbReference>
<evidence type="ECO:0000313" key="1">
    <source>
        <dbReference type="EMBL" id="KAK4253185.1"/>
    </source>
</evidence>
<dbReference type="AlphaFoldDB" id="A0AAE1INF9"/>
<dbReference type="Proteomes" id="UP001293593">
    <property type="component" value="Unassembled WGS sequence"/>
</dbReference>
<proteinExistence type="predicted"/>
<gene>
    <name evidence="1" type="ORF">QN277_010781</name>
</gene>
<dbReference type="PANTHER" id="PTHR11439:SF467">
    <property type="entry name" value="INTEGRASE CATALYTIC DOMAIN-CONTAINING PROTEIN"/>
    <property type="match status" value="1"/>
</dbReference>
<dbReference type="Gene3D" id="3.30.420.10">
    <property type="entry name" value="Ribonuclease H-like superfamily/Ribonuclease H"/>
    <property type="match status" value="1"/>
</dbReference>
<comment type="caution">
    <text evidence="1">The sequence shown here is derived from an EMBL/GenBank/DDBJ whole genome shotgun (WGS) entry which is preliminary data.</text>
</comment>
<sequence length="253" mass="29157">MLGTQPEGTPMEEGCHLHIKIKGVPANSERYRRLVGKLIYLTHTRPDISYAVGIVSQFMHQPQEEHMEVVYRILSYLKLDPGRGIFFKKGTTRNIEIYTDADHARDRETRRSISGYCTYVWGNLVTWRSKKQTVVSPSSAEAELRAINKGVCEGMWIIILLKELGIQHEEPMNLWCDNKTSIEMVKNPIYHDQTKHVDIDRHFIKEKIEVGIMTLSHIRSEEQIADILTKPLGRTKFERFCGKLGLLDIYSSA</sequence>
<protein>
    <recommendedName>
        <fullName evidence="3">Retrovirus-related Pol polyprotein from transposon RE1</fullName>
    </recommendedName>
</protein>
<dbReference type="GO" id="GO:0003676">
    <property type="term" value="F:nucleic acid binding"/>
    <property type="evidence" value="ECO:0007669"/>
    <property type="project" value="InterPro"/>
</dbReference>
<name>A0AAE1INF9_9FABA</name>
<dbReference type="PANTHER" id="PTHR11439">
    <property type="entry name" value="GAG-POL-RELATED RETROTRANSPOSON"/>
    <property type="match status" value="1"/>
</dbReference>